<keyword evidence="3" id="KW-1185">Reference proteome</keyword>
<evidence type="ECO:0000256" key="1">
    <source>
        <dbReference type="SAM" id="MobiDB-lite"/>
    </source>
</evidence>
<gene>
    <name evidence="2" type="ORF">G5C51_10195</name>
</gene>
<dbReference type="Proteomes" id="UP000481583">
    <property type="component" value="Unassembled WGS sequence"/>
</dbReference>
<dbReference type="InterPro" id="IPR046151">
    <property type="entry name" value="DUF6153"/>
</dbReference>
<dbReference type="AlphaFoldDB" id="A0A6G4TZ49"/>
<protein>
    <submittedName>
        <fullName evidence="2">Uncharacterized protein</fullName>
    </submittedName>
</protein>
<reference evidence="2 3" key="1">
    <citation type="submission" date="2020-02" db="EMBL/GenBank/DDBJ databases">
        <title>Whole-genome analyses of novel actinobacteria.</title>
        <authorList>
            <person name="Sahin N."/>
        </authorList>
    </citation>
    <scope>NUCLEOTIDE SEQUENCE [LARGE SCALE GENOMIC DNA]</scope>
    <source>
        <strain evidence="2 3">A7024</strain>
    </source>
</reference>
<evidence type="ECO:0000313" key="3">
    <source>
        <dbReference type="Proteomes" id="UP000481583"/>
    </source>
</evidence>
<evidence type="ECO:0000313" key="2">
    <source>
        <dbReference type="EMBL" id="NGN64271.1"/>
    </source>
</evidence>
<proteinExistence type="predicted"/>
<name>A0A6G4TZ49_9ACTN</name>
<comment type="caution">
    <text evidence="2">The sequence shown here is derived from an EMBL/GenBank/DDBJ whole genome shotgun (WGS) entry which is preliminary data.</text>
</comment>
<organism evidence="2 3">
    <name type="scientific">Streptomyces coryli</name>
    <dbReference type="NCBI Taxonomy" id="1128680"/>
    <lineage>
        <taxon>Bacteria</taxon>
        <taxon>Bacillati</taxon>
        <taxon>Actinomycetota</taxon>
        <taxon>Actinomycetes</taxon>
        <taxon>Kitasatosporales</taxon>
        <taxon>Streptomycetaceae</taxon>
        <taxon>Streptomyces</taxon>
    </lineage>
</organism>
<accession>A0A6G4TZ49</accession>
<feature type="region of interest" description="Disordered" evidence="1">
    <location>
        <begin position="42"/>
        <end position="61"/>
    </location>
</feature>
<sequence length="144" mass="13900">MRYRDRVSPVRVSARAALLVLAVLVGLVGMHALAPGDAVAAERGPGAHAMSGHAAGGHVSTGHDDAAAVLAAACSHDEPAGHGGQHADGTCASAGVAGAPVLAPPLGVAEPAADGAAVLAVRNGPGSAAERAPPSLAELQLLRI</sequence>
<dbReference type="Pfam" id="PF19650">
    <property type="entry name" value="DUF6153"/>
    <property type="match status" value="1"/>
</dbReference>
<dbReference type="EMBL" id="JAAKZV010000030">
    <property type="protein sequence ID" value="NGN64271.1"/>
    <property type="molecule type" value="Genomic_DNA"/>
</dbReference>
<feature type="compositionally biased region" description="Low complexity" evidence="1">
    <location>
        <begin position="46"/>
        <end position="58"/>
    </location>
</feature>